<organism evidence="3 4">
    <name type="scientific">Nocardioides hwasunensis</name>
    <dbReference type="NCBI Taxonomy" id="397258"/>
    <lineage>
        <taxon>Bacteria</taxon>
        <taxon>Bacillati</taxon>
        <taxon>Actinomycetota</taxon>
        <taxon>Actinomycetes</taxon>
        <taxon>Propionibacteriales</taxon>
        <taxon>Nocardioidaceae</taxon>
        <taxon>Nocardioides</taxon>
    </lineage>
</organism>
<evidence type="ECO:0000256" key="1">
    <source>
        <dbReference type="SAM" id="MobiDB-lite"/>
    </source>
</evidence>
<reference evidence="3 4" key="1">
    <citation type="submission" date="2020-09" db="EMBL/GenBank/DDBJ databases">
        <title>novel species in genus Nocardioides.</title>
        <authorList>
            <person name="Zhang G."/>
        </authorList>
    </citation>
    <scope>NUCLEOTIDE SEQUENCE [LARGE SCALE GENOMIC DNA]</scope>
    <source>
        <strain evidence="3 4">19197</strain>
    </source>
</reference>
<dbReference type="RefSeq" id="WP_191199986.1">
    <property type="nucleotide sequence ID" value="NZ_BAAAPA010000007.1"/>
</dbReference>
<comment type="caution">
    <text evidence="3">The sequence shown here is derived from an EMBL/GenBank/DDBJ whole genome shotgun (WGS) entry which is preliminary data.</text>
</comment>
<name>A0ABR8MHZ6_9ACTN</name>
<sequence>MNRHHLLPGLLRRGLTLAVVGLLASSLTATTTAYAASVGTVDRTGSDAGIEVAVYDYDLGDAAMTVPGFHGFTDDGAVTKDRAAIELTGRVYAPVDAAGRHLPVVVLAHGLFWTCANDTSGKAEGSWPCRERFVGIHSDQGYDYLGQTLAARGMLVVSVGANGVNAGELGEVADRARALVAFRHLRLWQRLTERGSGRLVGALTDATTGQPVTPDLADAADFQRVGLMGHSRGGRGMMWAAAKKNRHLVPDGVRLRAVFGMAAAEPPFMDRAFKRLQVTDVPLMTWGGTCDATGADEFNRLARRAHNRVNIHITVHGANHNNLNTRWAASSGLPGGEDDASHPKGRPGRCYTRDGGLTRTLGEDDERTVAATYIEAFFARRLQGDRSFDAVLAGTSKPVEGLTRVDVTSYR</sequence>
<dbReference type="Proteomes" id="UP000649289">
    <property type="component" value="Unassembled WGS sequence"/>
</dbReference>
<keyword evidence="4" id="KW-1185">Reference proteome</keyword>
<evidence type="ECO:0000313" key="4">
    <source>
        <dbReference type="Proteomes" id="UP000649289"/>
    </source>
</evidence>
<evidence type="ECO:0000256" key="2">
    <source>
        <dbReference type="SAM" id="SignalP"/>
    </source>
</evidence>
<protein>
    <recommendedName>
        <fullName evidence="5">Alpha/beta hydrolase</fullName>
    </recommendedName>
</protein>
<gene>
    <name evidence="3" type="ORF">IEZ25_13660</name>
</gene>
<dbReference type="SUPFAM" id="SSF53474">
    <property type="entry name" value="alpha/beta-Hydrolases"/>
    <property type="match status" value="1"/>
</dbReference>
<accession>A0ABR8MHZ6</accession>
<dbReference type="EMBL" id="JACXYY010000005">
    <property type="protein sequence ID" value="MBD3915665.1"/>
    <property type="molecule type" value="Genomic_DNA"/>
</dbReference>
<feature type="region of interest" description="Disordered" evidence="1">
    <location>
        <begin position="328"/>
        <end position="357"/>
    </location>
</feature>
<feature type="chain" id="PRO_5045952181" description="Alpha/beta hydrolase" evidence="2">
    <location>
        <begin position="36"/>
        <end position="411"/>
    </location>
</feature>
<keyword evidence="2" id="KW-0732">Signal</keyword>
<evidence type="ECO:0000313" key="3">
    <source>
        <dbReference type="EMBL" id="MBD3915665.1"/>
    </source>
</evidence>
<evidence type="ECO:0008006" key="5">
    <source>
        <dbReference type="Google" id="ProtNLM"/>
    </source>
</evidence>
<proteinExistence type="predicted"/>
<dbReference type="Gene3D" id="3.40.50.1820">
    <property type="entry name" value="alpha/beta hydrolase"/>
    <property type="match status" value="1"/>
</dbReference>
<dbReference type="InterPro" id="IPR029058">
    <property type="entry name" value="AB_hydrolase_fold"/>
</dbReference>
<feature type="signal peptide" evidence="2">
    <location>
        <begin position="1"/>
        <end position="35"/>
    </location>
</feature>